<evidence type="ECO:0000313" key="2">
    <source>
        <dbReference type="EMBL" id="HIQ91431.1"/>
    </source>
</evidence>
<organism evidence="2 3">
    <name type="scientific">Candidatus Coprosoma intestinipullorum</name>
    <dbReference type="NCBI Taxonomy" id="2840752"/>
    <lineage>
        <taxon>Bacteria</taxon>
        <taxon>Bacillati</taxon>
        <taxon>Bacillota</taxon>
        <taxon>Bacillota incertae sedis</taxon>
        <taxon>Candidatus Coprosoma</taxon>
    </lineage>
</organism>
<sequence>MKNYYSSKRKAPEYFILKYEIKNSKIIIYFADGKTKEETYSKELENQIIENMENQLSDTSFYNLKTEIKENMQTSKNLSVVSSGLFVIFSASSYIGELPLNTVETIPVIVLSAICAGSSLIKQHKFKALLQDLTKNHRFIVNKELFENLDSSQTKLVISKQDSKTKAALTGEININAIDPLTKNQVTNLINTARQMKSKNYVYKK</sequence>
<keyword evidence="1" id="KW-0472">Membrane</keyword>
<comment type="caution">
    <text evidence="2">The sequence shown here is derived from an EMBL/GenBank/DDBJ whole genome shotgun (WGS) entry which is preliminary data.</text>
</comment>
<keyword evidence="1" id="KW-0812">Transmembrane</keyword>
<dbReference type="Proteomes" id="UP000886786">
    <property type="component" value="Unassembled WGS sequence"/>
</dbReference>
<accession>A0A9D0ZS53</accession>
<evidence type="ECO:0000313" key="3">
    <source>
        <dbReference type="Proteomes" id="UP000886786"/>
    </source>
</evidence>
<feature type="transmembrane region" description="Helical" evidence="1">
    <location>
        <begin position="78"/>
        <end position="96"/>
    </location>
</feature>
<reference evidence="2" key="2">
    <citation type="journal article" date="2021" name="PeerJ">
        <title>Extensive microbial diversity within the chicken gut microbiome revealed by metagenomics and culture.</title>
        <authorList>
            <person name="Gilroy R."/>
            <person name="Ravi A."/>
            <person name="Getino M."/>
            <person name="Pursley I."/>
            <person name="Horton D.L."/>
            <person name="Alikhan N.F."/>
            <person name="Baker D."/>
            <person name="Gharbi K."/>
            <person name="Hall N."/>
            <person name="Watson M."/>
            <person name="Adriaenssens E.M."/>
            <person name="Foster-Nyarko E."/>
            <person name="Jarju S."/>
            <person name="Secka A."/>
            <person name="Antonio M."/>
            <person name="Oren A."/>
            <person name="Chaudhuri R.R."/>
            <person name="La Ragione R."/>
            <person name="Hildebrand F."/>
            <person name="Pallen M.J."/>
        </authorList>
    </citation>
    <scope>NUCLEOTIDE SEQUENCE</scope>
    <source>
        <strain evidence="2">CHK147-3167</strain>
    </source>
</reference>
<feature type="transmembrane region" description="Helical" evidence="1">
    <location>
        <begin position="102"/>
        <end position="121"/>
    </location>
</feature>
<evidence type="ECO:0000256" key="1">
    <source>
        <dbReference type="SAM" id="Phobius"/>
    </source>
</evidence>
<gene>
    <name evidence="2" type="ORF">IAB27_07420</name>
</gene>
<dbReference type="AlphaFoldDB" id="A0A9D0ZS53"/>
<name>A0A9D0ZS53_9FIRM</name>
<reference evidence="2" key="1">
    <citation type="submission" date="2020-10" db="EMBL/GenBank/DDBJ databases">
        <authorList>
            <person name="Gilroy R."/>
        </authorList>
    </citation>
    <scope>NUCLEOTIDE SEQUENCE</scope>
    <source>
        <strain evidence="2">CHK147-3167</strain>
    </source>
</reference>
<dbReference type="EMBL" id="DVFV01000126">
    <property type="protein sequence ID" value="HIQ91431.1"/>
    <property type="molecule type" value="Genomic_DNA"/>
</dbReference>
<protein>
    <submittedName>
        <fullName evidence="2">Uncharacterized protein</fullName>
    </submittedName>
</protein>
<keyword evidence="1" id="KW-1133">Transmembrane helix</keyword>
<proteinExistence type="predicted"/>